<evidence type="ECO:0000313" key="3">
    <source>
        <dbReference type="Proteomes" id="UP000095349"/>
    </source>
</evidence>
<dbReference type="STRING" id="285473.A4G23_05096"/>
<dbReference type="EMBL" id="CP017316">
    <property type="protein sequence ID" value="AOT62202.1"/>
    <property type="molecule type" value="Genomic_DNA"/>
</dbReference>
<dbReference type="GeneID" id="91406598"/>
<proteinExistence type="predicted"/>
<reference evidence="2 3" key="1">
    <citation type="submission" date="2016-09" db="EMBL/GenBank/DDBJ databases">
        <title>Streptomyces rubrolavendulae MJM4426 Genome sequencing and assembly.</title>
        <authorList>
            <person name="Kim J.-G."/>
        </authorList>
    </citation>
    <scope>NUCLEOTIDE SEQUENCE [LARGE SCALE GENOMIC DNA]</scope>
    <source>
        <strain evidence="2 3">MJM4426</strain>
    </source>
</reference>
<dbReference type="RefSeq" id="WP_031133696.1">
    <property type="nucleotide sequence ID" value="NZ_CP017316.1"/>
</dbReference>
<dbReference type="AlphaFoldDB" id="A0A1D8G9T4"/>
<evidence type="ECO:0000256" key="1">
    <source>
        <dbReference type="SAM" id="MobiDB-lite"/>
    </source>
</evidence>
<keyword evidence="3" id="KW-1185">Reference proteome</keyword>
<accession>A0A1D8G9T4</accession>
<dbReference type="PATRIC" id="fig|285473.5.peg.5370"/>
<dbReference type="KEGG" id="srn:A4G23_05096"/>
<dbReference type="Proteomes" id="UP000095349">
    <property type="component" value="Chromosome"/>
</dbReference>
<gene>
    <name evidence="2" type="ORF">A4G23_05096</name>
</gene>
<name>A0A1D8G9T4_9ACTN</name>
<evidence type="ECO:0000313" key="2">
    <source>
        <dbReference type="EMBL" id="AOT62202.1"/>
    </source>
</evidence>
<protein>
    <submittedName>
        <fullName evidence="2">Uncharacterized protein</fullName>
    </submittedName>
</protein>
<feature type="region of interest" description="Disordered" evidence="1">
    <location>
        <begin position="1"/>
        <end position="20"/>
    </location>
</feature>
<sequence>MTHTSLPGPDAHLDDVKAGPGGAMTDEVGVITGELTVATRPLADGRAVVLVQYKDADEWYTLTGSPVSVAPGGIAQLHAAVLERVRAGGGARVTGGETSA</sequence>
<organism evidence="2 3">
    <name type="scientific">Streptomyces rubrolavendulae</name>
    <dbReference type="NCBI Taxonomy" id="285473"/>
    <lineage>
        <taxon>Bacteria</taxon>
        <taxon>Bacillati</taxon>
        <taxon>Actinomycetota</taxon>
        <taxon>Actinomycetes</taxon>
        <taxon>Kitasatosporales</taxon>
        <taxon>Streptomycetaceae</taxon>
        <taxon>Streptomyces</taxon>
    </lineage>
</organism>
<dbReference type="OrthoDB" id="2895671at2"/>